<reference evidence="1" key="1">
    <citation type="submission" date="2022-03" db="EMBL/GenBank/DDBJ databases">
        <title>Comparative Genomics of East African Camel-Associated Staphylococcaceae spp.: Diversity and Inheritance of Traits Involved in Host-Pathogen Interactions.</title>
        <authorList>
            <person name="Akarsu H."/>
            <person name="Liljander A."/>
            <person name="Younan M."/>
            <person name="Brodard I."/>
            <person name="Glucks I."/>
            <person name="Labroussaa F."/>
            <person name="Overesch G."/>
            <person name="Kuhnert P."/>
            <person name="Perreten V."/>
            <person name="Drexler J.F."/>
            <person name="Corman V.M."/>
            <person name="Falquet L."/>
            <person name="Jores J."/>
        </authorList>
    </citation>
    <scope>NUCLEOTIDE SEQUENCE</scope>
    <source>
        <strain evidence="1">IVB6197</strain>
    </source>
</reference>
<name>A0ABD7TSM5_9STAP</name>
<sequence>MNSNDILINMFPDALQQIIRHQRYDDILGYFLEENINDSKLAYHLSVLATHIDTIPCHESVGTLFHFHFNYLEDAYHMAYYHFLAVA</sequence>
<evidence type="ECO:0000313" key="2">
    <source>
        <dbReference type="Proteomes" id="UP001065705"/>
    </source>
</evidence>
<dbReference type="AlphaFoldDB" id="A0ABD7TSM5"/>
<evidence type="ECO:0000313" key="1">
    <source>
        <dbReference type="EMBL" id="UXU57183.1"/>
    </source>
</evidence>
<proteinExistence type="predicted"/>
<dbReference type="Proteomes" id="UP001065705">
    <property type="component" value="Chromosome"/>
</dbReference>
<dbReference type="EMBL" id="CP094809">
    <property type="protein sequence ID" value="UXU57183.1"/>
    <property type="molecule type" value="Genomic_DNA"/>
</dbReference>
<dbReference type="RefSeq" id="WP_262626392.1">
    <property type="nucleotide sequence ID" value="NZ_CP094809.1"/>
</dbReference>
<gene>
    <name evidence="1" type="ORF">MUA95_11700</name>
</gene>
<protein>
    <submittedName>
        <fullName evidence="1">Uncharacterized protein</fullName>
    </submittedName>
</protein>
<accession>A0ABD7TSM5</accession>
<organism evidence="1 2">
    <name type="scientific">Staphylococcus agnetis</name>
    <dbReference type="NCBI Taxonomy" id="985762"/>
    <lineage>
        <taxon>Bacteria</taxon>
        <taxon>Bacillati</taxon>
        <taxon>Bacillota</taxon>
        <taxon>Bacilli</taxon>
        <taxon>Bacillales</taxon>
        <taxon>Staphylococcaceae</taxon>
        <taxon>Staphylococcus</taxon>
    </lineage>
</organism>